<comment type="caution">
    <text evidence="3">The sequence shown here is derived from an EMBL/GenBank/DDBJ whole genome shotgun (WGS) entry which is preliminary data.</text>
</comment>
<proteinExistence type="predicted"/>
<evidence type="ECO:0000256" key="1">
    <source>
        <dbReference type="SAM" id="Coils"/>
    </source>
</evidence>
<feature type="coiled-coil region" evidence="1">
    <location>
        <begin position="85"/>
        <end position="120"/>
    </location>
</feature>
<dbReference type="AlphaFoldDB" id="A0A5N6MN80"/>
<evidence type="ECO:0000313" key="4">
    <source>
        <dbReference type="Proteomes" id="UP000326396"/>
    </source>
</evidence>
<keyword evidence="1" id="KW-0175">Coiled coil</keyword>
<accession>A0A5N6MN80</accession>
<name>A0A5N6MN80_9ASTR</name>
<gene>
    <name evidence="3" type="ORF">E3N88_29987</name>
</gene>
<protein>
    <submittedName>
        <fullName evidence="3">Uncharacterized protein</fullName>
    </submittedName>
</protein>
<dbReference type="EMBL" id="SZYD01000015">
    <property type="protein sequence ID" value="KAD3640764.1"/>
    <property type="molecule type" value="Genomic_DNA"/>
</dbReference>
<evidence type="ECO:0000313" key="3">
    <source>
        <dbReference type="EMBL" id="KAD3640764.1"/>
    </source>
</evidence>
<sequence>MAKPPTRPPSTAPPDHRLHARCSEQPARLLIPSAVKPPTSHRPAPAAPAPASAPASEKRDEDMRQSQSGAMYEFMNKPHVDEHVEEHVEVVLEDIEEEQADEEEERVQVELEETEEQQNVEENVNHNPIDIFDPIRWEGLSSDDIKLLVEKGPKRDTSIMYGPYDVSVPSGTRFSTALYT</sequence>
<evidence type="ECO:0000256" key="2">
    <source>
        <dbReference type="SAM" id="MobiDB-lite"/>
    </source>
</evidence>
<organism evidence="3 4">
    <name type="scientific">Mikania micrantha</name>
    <name type="common">bitter vine</name>
    <dbReference type="NCBI Taxonomy" id="192012"/>
    <lineage>
        <taxon>Eukaryota</taxon>
        <taxon>Viridiplantae</taxon>
        <taxon>Streptophyta</taxon>
        <taxon>Embryophyta</taxon>
        <taxon>Tracheophyta</taxon>
        <taxon>Spermatophyta</taxon>
        <taxon>Magnoliopsida</taxon>
        <taxon>eudicotyledons</taxon>
        <taxon>Gunneridae</taxon>
        <taxon>Pentapetalae</taxon>
        <taxon>asterids</taxon>
        <taxon>campanulids</taxon>
        <taxon>Asterales</taxon>
        <taxon>Asteraceae</taxon>
        <taxon>Asteroideae</taxon>
        <taxon>Heliantheae alliance</taxon>
        <taxon>Eupatorieae</taxon>
        <taxon>Mikania</taxon>
    </lineage>
</organism>
<keyword evidence="4" id="KW-1185">Reference proteome</keyword>
<feature type="region of interest" description="Disordered" evidence="2">
    <location>
        <begin position="29"/>
        <end position="72"/>
    </location>
</feature>
<dbReference type="Proteomes" id="UP000326396">
    <property type="component" value="Linkage Group LG5"/>
</dbReference>
<reference evidence="3 4" key="1">
    <citation type="submission" date="2019-05" db="EMBL/GenBank/DDBJ databases">
        <title>Mikania micrantha, genome provides insights into the molecular mechanism of rapid growth.</title>
        <authorList>
            <person name="Liu B."/>
        </authorList>
    </citation>
    <scope>NUCLEOTIDE SEQUENCE [LARGE SCALE GENOMIC DNA]</scope>
    <source>
        <strain evidence="3">NLD-2019</strain>
        <tissue evidence="3">Leaf</tissue>
    </source>
</reference>